<dbReference type="PIRSF" id="PIRSF000726">
    <property type="entry name" value="Asp_kin"/>
    <property type="match status" value="1"/>
</dbReference>
<dbReference type="Proteomes" id="UP001596139">
    <property type="component" value="Unassembled WGS sequence"/>
</dbReference>
<evidence type="ECO:0000256" key="1">
    <source>
        <dbReference type="ARBA" id="ARBA00002843"/>
    </source>
</evidence>
<dbReference type="InterPro" id="IPR001048">
    <property type="entry name" value="Asp/Glu/Uridylate_kinase"/>
</dbReference>
<dbReference type="InterPro" id="IPR045865">
    <property type="entry name" value="ACT-like_dom_sf"/>
</dbReference>
<dbReference type="Pfam" id="PF22468">
    <property type="entry name" value="ACT_9"/>
    <property type="match status" value="1"/>
</dbReference>
<feature type="region of interest" description="Disordered" evidence="18">
    <location>
        <begin position="1"/>
        <end position="23"/>
    </location>
</feature>
<dbReference type="GO" id="GO:0004072">
    <property type="term" value="F:aspartate kinase activity"/>
    <property type="evidence" value="ECO:0007669"/>
    <property type="project" value="UniProtKB-EC"/>
</dbReference>
<comment type="pathway">
    <text evidence="2 17">Amino-acid biosynthesis; L-lysine biosynthesis via DAP pathway; (S)-tetrahydrodipicolinate from L-aspartate: step 1/4.</text>
</comment>
<keyword evidence="13" id="KW-0220">Diaminopimelate biosynthesis</keyword>
<feature type="domain" description="Aspartokinase ACT" evidence="20">
    <location>
        <begin position="361"/>
        <end position="419"/>
    </location>
</feature>
<evidence type="ECO:0000256" key="13">
    <source>
        <dbReference type="ARBA" id="ARBA00022915"/>
    </source>
</evidence>
<comment type="function">
    <text evidence="1">Catalyzes the phosphorylation of the beta-carboxyl group of aspartic acid with ATP to yield 4-phospho-L-aspartate, which is involved in the branched biosynthetic pathway leading to the biosynthesis of amino acids lysine, threonine, isoleucine and methionine.</text>
</comment>
<evidence type="ECO:0000256" key="16">
    <source>
        <dbReference type="RuleBase" id="RU003448"/>
    </source>
</evidence>
<evidence type="ECO:0000256" key="9">
    <source>
        <dbReference type="ARBA" id="ARBA00022679"/>
    </source>
</evidence>
<gene>
    <name evidence="21" type="ORF">ACFP4F_17950</name>
</gene>
<evidence type="ECO:0000256" key="4">
    <source>
        <dbReference type="ARBA" id="ARBA00005139"/>
    </source>
</evidence>
<dbReference type="InterPro" id="IPR054352">
    <property type="entry name" value="ACT_Aspartokinase"/>
</dbReference>
<name>A0ABW1MKP5_9ACTN</name>
<evidence type="ECO:0000256" key="2">
    <source>
        <dbReference type="ARBA" id="ARBA00004766"/>
    </source>
</evidence>
<dbReference type="CDD" id="cd04246">
    <property type="entry name" value="AAK_AK-DapG-like"/>
    <property type="match status" value="1"/>
</dbReference>
<evidence type="ECO:0000259" key="20">
    <source>
        <dbReference type="Pfam" id="PF22468"/>
    </source>
</evidence>
<keyword evidence="12" id="KW-0067">ATP-binding</keyword>
<evidence type="ECO:0000259" key="19">
    <source>
        <dbReference type="Pfam" id="PF00696"/>
    </source>
</evidence>
<dbReference type="PANTHER" id="PTHR21499:SF3">
    <property type="entry name" value="ASPARTOKINASE"/>
    <property type="match status" value="1"/>
</dbReference>
<keyword evidence="8 17" id="KW-0028">Amino-acid biosynthesis</keyword>
<evidence type="ECO:0000256" key="6">
    <source>
        <dbReference type="ARBA" id="ARBA00013059"/>
    </source>
</evidence>
<dbReference type="InterPro" id="IPR036393">
    <property type="entry name" value="AceGlu_kinase-like_sf"/>
</dbReference>
<evidence type="ECO:0000256" key="12">
    <source>
        <dbReference type="ARBA" id="ARBA00022840"/>
    </source>
</evidence>
<sequence>MTAVPDTRIPSGSVQPAPFPVGHLPVATGSEAGRGRRVVWKFGGTSIGDADRLRAVATRLIAARRQGLQVVAVLSAKGGATDDLVSLAHKVSPKPHPRELDALLAVGESTSCALAAIAIHELGERAVSLTGPQAGIYTDDSHGNARLQRVSPERVVEALEQDMIVLVTGFQGVSANGDITTLGRGGSDASAVALASALGLRECDIFTDVPGVFTADPRVVPGAQKLDSLSHYEMLQLADAGARVLQTRAVELAAAHDIDIHVRSSFTCDAGTRVHRGKPMLEEARVCGVAHLHHDPLYTVTGVSSAAVSAALARRDMAIGSIICCEGEVQFTAPGTTPVRLVAALGAMDAGVAVRDELGSVSVVSMTGGNQPGTITTALSALERSGITVHLVACTPNRVSCHVPATDVDRAAQALHDAFGLHELAGAIATGGVPTAQEKPSHA</sequence>
<comment type="pathway">
    <text evidence="3 17">Amino-acid biosynthesis; L-methionine biosynthesis via de novo pathway; L-homoserine from L-aspartate: step 1/3.</text>
</comment>
<dbReference type="InterPro" id="IPR018042">
    <property type="entry name" value="Aspartate_kinase_CS"/>
</dbReference>
<evidence type="ECO:0000256" key="3">
    <source>
        <dbReference type="ARBA" id="ARBA00004986"/>
    </source>
</evidence>
<dbReference type="PROSITE" id="PS00324">
    <property type="entry name" value="ASPARTOKINASE"/>
    <property type="match status" value="1"/>
</dbReference>
<evidence type="ECO:0000256" key="14">
    <source>
        <dbReference type="ARBA" id="ARBA00023154"/>
    </source>
</evidence>
<dbReference type="SUPFAM" id="SSF53633">
    <property type="entry name" value="Carbamate kinase-like"/>
    <property type="match status" value="1"/>
</dbReference>
<dbReference type="Gene3D" id="3.30.2130.10">
    <property type="entry name" value="VC0802-like"/>
    <property type="match status" value="1"/>
</dbReference>
<keyword evidence="10" id="KW-0547">Nucleotide-binding</keyword>
<evidence type="ECO:0000256" key="8">
    <source>
        <dbReference type="ARBA" id="ARBA00022605"/>
    </source>
</evidence>
<evidence type="ECO:0000256" key="17">
    <source>
        <dbReference type="RuleBase" id="RU004249"/>
    </source>
</evidence>
<organism evidence="21 22">
    <name type="scientific">Streptomyces ochraceiscleroticus</name>
    <dbReference type="NCBI Taxonomy" id="47761"/>
    <lineage>
        <taxon>Bacteria</taxon>
        <taxon>Bacillati</taxon>
        <taxon>Actinomycetota</taxon>
        <taxon>Actinomycetes</taxon>
        <taxon>Kitasatosporales</taxon>
        <taxon>Streptomycetaceae</taxon>
        <taxon>Streptomyces</taxon>
    </lineage>
</organism>
<proteinExistence type="inferred from homology"/>
<keyword evidence="22" id="KW-1185">Reference proteome</keyword>
<protein>
    <recommendedName>
        <fullName evidence="7 16">Aspartokinase</fullName>
        <ecNumber evidence="6 16">2.7.2.4</ecNumber>
    </recommendedName>
</protein>
<dbReference type="Pfam" id="PF00696">
    <property type="entry name" value="AA_kinase"/>
    <property type="match status" value="1"/>
</dbReference>
<dbReference type="NCBIfam" id="NF005155">
    <property type="entry name" value="PRK06635.1-4"/>
    <property type="match status" value="1"/>
</dbReference>
<comment type="similarity">
    <text evidence="5 16">Belongs to the aspartokinase family.</text>
</comment>
<evidence type="ECO:0000256" key="11">
    <source>
        <dbReference type="ARBA" id="ARBA00022777"/>
    </source>
</evidence>
<dbReference type="EMBL" id="JBHSPX010000004">
    <property type="protein sequence ID" value="MFC6064416.1"/>
    <property type="molecule type" value="Genomic_DNA"/>
</dbReference>
<accession>A0ABW1MKP5</accession>
<feature type="domain" description="Aspartate/glutamate/uridylate kinase" evidence="19">
    <location>
        <begin position="37"/>
        <end position="264"/>
    </location>
</feature>
<dbReference type="NCBIfam" id="TIGR00657">
    <property type="entry name" value="asp_kinases"/>
    <property type="match status" value="1"/>
</dbReference>
<keyword evidence="11 16" id="KW-0418">Kinase</keyword>
<evidence type="ECO:0000256" key="10">
    <source>
        <dbReference type="ARBA" id="ARBA00022741"/>
    </source>
</evidence>
<evidence type="ECO:0000313" key="21">
    <source>
        <dbReference type="EMBL" id="MFC6064416.1"/>
    </source>
</evidence>
<dbReference type="PANTHER" id="PTHR21499">
    <property type="entry name" value="ASPARTATE KINASE"/>
    <property type="match status" value="1"/>
</dbReference>
<keyword evidence="9 16" id="KW-0808">Transferase</keyword>
<evidence type="ECO:0000256" key="18">
    <source>
        <dbReference type="SAM" id="MobiDB-lite"/>
    </source>
</evidence>
<dbReference type="EC" id="2.7.2.4" evidence="6 16"/>
<dbReference type="Gene3D" id="3.40.1160.10">
    <property type="entry name" value="Acetylglutamate kinase-like"/>
    <property type="match status" value="1"/>
</dbReference>
<evidence type="ECO:0000256" key="15">
    <source>
        <dbReference type="ARBA" id="ARBA00047872"/>
    </source>
</evidence>
<reference evidence="22" key="1">
    <citation type="journal article" date="2019" name="Int. J. Syst. Evol. Microbiol.">
        <title>The Global Catalogue of Microorganisms (GCM) 10K type strain sequencing project: providing services to taxonomists for standard genome sequencing and annotation.</title>
        <authorList>
            <consortium name="The Broad Institute Genomics Platform"/>
            <consortium name="The Broad Institute Genome Sequencing Center for Infectious Disease"/>
            <person name="Wu L."/>
            <person name="Ma J."/>
        </authorList>
    </citation>
    <scope>NUCLEOTIDE SEQUENCE [LARGE SCALE GENOMIC DNA]</scope>
    <source>
        <strain evidence="22">CGMCC 1.15180</strain>
    </source>
</reference>
<comment type="caution">
    <text evidence="21">The sequence shown here is derived from an EMBL/GenBank/DDBJ whole genome shotgun (WGS) entry which is preliminary data.</text>
</comment>
<keyword evidence="14" id="KW-0457">Lysine biosynthesis</keyword>
<dbReference type="RefSeq" id="WP_157848958.1">
    <property type="nucleotide sequence ID" value="NZ_JBHSPX010000004.1"/>
</dbReference>
<comment type="pathway">
    <text evidence="4 17">Amino-acid biosynthesis; L-threonine biosynthesis; L-threonine from L-aspartate: step 1/5.</text>
</comment>
<comment type="catalytic activity">
    <reaction evidence="15 16">
        <text>L-aspartate + ATP = 4-phospho-L-aspartate + ADP</text>
        <dbReference type="Rhea" id="RHEA:23776"/>
        <dbReference type="ChEBI" id="CHEBI:29991"/>
        <dbReference type="ChEBI" id="CHEBI:30616"/>
        <dbReference type="ChEBI" id="CHEBI:57535"/>
        <dbReference type="ChEBI" id="CHEBI:456216"/>
        <dbReference type="EC" id="2.7.2.4"/>
    </reaction>
</comment>
<dbReference type="InterPro" id="IPR005260">
    <property type="entry name" value="Asp_kin_monofn"/>
</dbReference>
<evidence type="ECO:0000256" key="7">
    <source>
        <dbReference type="ARBA" id="ARBA00016273"/>
    </source>
</evidence>
<evidence type="ECO:0000313" key="22">
    <source>
        <dbReference type="Proteomes" id="UP001596139"/>
    </source>
</evidence>
<dbReference type="SUPFAM" id="SSF55021">
    <property type="entry name" value="ACT-like"/>
    <property type="match status" value="1"/>
</dbReference>
<evidence type="ECO:0000256" key="5">
    <source>
        <dbReference type="ARBA" id="ARBA00010122"/>
    </source>
</evidence>
<dbReference type="InterPro" id="IPR001341">
    <property type="entry name" value="Asp_kinase"/>
</dbReference>